<dbReference type="GO" id="GO:0009959">
    <property type="term" value="P:negative gravitropism"/>
    <property type="evidence" value="ECO:0007669"/>
    <property type="project" value="InterPro"/>
</dbReference>
<accession>A0AAX6ERJ8</accession>
<dbReference type="InterPro" id="IPR056813">
    <property type="entry name" value="GIL1_IRKI_C"/>
</dbReference>
<evidence type="ECO:0000259" key="3">
    <source>
        <dbReference type="Pfam" id="PF24994"/>
    </source>
</evidence>
<reference evidence="4" key="1">
    <citation type="journal article" date="2023" name="GigaByte">
        <title>Genome assembly of the bearded iris, Iris pallida Lam.</title>
        <authorList>
            <person name="Bruccoleri R.E."/>
            <person name="Oakeley E.J."/>
            <person name="Faust A.M.E."/>
            <person name="Altorfer M."/>
            <person name="Dessus-Babus S."/>
            <person name="Burckhardt D."/>
            <person name="Oertli M."/>
            <person name="Naumann U."/>
            <person name="Petersen F."/>
            <person name="Wong J."/>
        </authorList>
    </citation>
    <scope>NUCLEOTIDE SEQUENCE</scope>
    <source>
        <strain evidence="4">GSM-AAB239-AS_SAM_17_03QT</strain>
    </source>
</reference>
<feature type="domain" description="GIL1/IRKI C-terminal" evidence="3">
    <location>
        <begin position="358"/>
        <end position="411"/>
    </location>
</feature>
<dbReference type="AlphaFoldDB" id="A0AAX6ERJ8"/>
<feature type="coiled-coil region" evidence="1">
    <location>
        <begin position="136"/>
        <end position="184"/>
    </location>
</feature>
<evidence type="ECO:0008006" key="6">
    <source>
        <dbReference type="Google" id="ProtNLM"/>
    </source>
</evidence>
<dbReference type="Proteomes" id="UP001140949">
    <property type="component" value="Unassembled WGS sequence"/>
</dbReference>
<dbReference type="EMBL" id="JANAVB010034420">
    <property type="protein sequence ID" value="KAJ6806696.1"/>
    <property type="molecule type" value="Genomic_DNA"/>
</dbReference>
<dbReference type="Pfam" id="PF24994">
    <property type="entry name" value="GIL1_IRKI_C"/>
    <property type="match status" value="1"/>
</dbReference>
<reference evidence="4" key="2">
    <citation type="submission" date="2023-04" db="EMBL/GenBank/DDBJ databases">
        <authorList>
            <person name="Bruccoleri R.E."/>
            <person name="Oakeley E.J."/>
            <person name="Faust A.-M."/>
            <person name="Dessus-Babus S."/>
            <person name="Altorfer M."/>
            <person name="Burckhardt D."/>
            <person name="Oertli M."/>
            <person name="Naumann U."/>
            <person name="Petersen F."/>
            <person name="Wong J."/>
        </authorList>
    </citation>
    <scope>NUCLEOTIDE SEQUENCE</scope>
    <source>
        <strain evidence="4">GSM-AAB239-AS_SAM_17_03QT</strain>
        <tissue evidence="4">Leaf</tissue>
    </source>
</reference>
<protein>
    <recommendedName>
        <fullName evidence="6">DUF641 domain-containing protein</fullName>
    </recommendedName>
</protein>
<proteinExistence type="predicted"/>
<organism evidence="4 5">
    <name type="scientific">Iris pallida</name>
    <name type="common">Sweet iris</name>
    <dbReference type="NCBI Taxonomy" id="29817"/>
    <lineage>
        <taxon>Eukaryota</taxon>
        <taxon>Viridiplantae</taxon>
        <taxon>Streptophyta</taxon>
        <taxon>Embryophyta</taxon>
        <taxon>Tracheophyta</taxon>
        <taxon>Spermatophyta</taxon>
        <taxon>Magnoliopsida</taxon>
        <taxon>Liliopsida</taxon>
        <taxon>Asparagales</taxon>
        <taxon>Iridaceae</taxon>
        <taxon>Iridoideae</taxon>
        <taxon>Irideae</taxon>
        <taxon>Iris</taxon>
    </lineage>
</organism>
<dbReference type="GO" id="GO:0009639">
    <property type="term" value="P:response to red or far red light"/>
    <property type="evidence" value="ECO:0007669"/>
    <property type="project" value="InterPro"/>
</dbReference>
<sequence>MDWKSAIHLRRRRRQSATVADDDDENDITEIKLPKKLQEYFSHPLDSSVKTFQETKDEHDLAMLHSLLAELFAGVAAVKSAYAELQLAQSPYSIDSIHAADRSLVSELKYLSSLKRSYLKDPLSLSPSNSYQQSQLRELKELIKTFKINISRLESEQQSKDSQVESLRSDLDEIERENRSLEYQLLIKTNSHHHISGLNPTHFLPELRLTVKRVRSFARAMMKSMESSKLDLNSAAGAMYPNIVPDTKNLLFFFQSFVSHKMFSGFHHPDFNLGFLESRSNRSREEFFREFNDSKLLSSSQFLDRWGDFVRAKFSAMVHPKIDPGSDLFPRFVEMARRVWILHCLFFYFSGSEFSGSIFRVRSGCRFSEVYMESVAVADLDPVNRYSTPTVGFTVVPGFRFGSTVIQCKVYLSHHNTIIPDVLKKKKKKKILLYQMMMNDNV</sequence>
<evidence type="ECO:0000256" key="1">
    <source>
        <dbReference type="SAM" id="Coils"/>
    </source>
</evidence>
<dbReference type="InterPro" id="IPR006943">
    <property type="entry name" value="DUF641_pln"/>
</dbReference>
<keyword evidence="5" id="KW-1185">Reference proteome</keyword>
<gene>
    <name evidence="4" type="ORF">M6B38_107050</name>
</gene>
<dbReference type="PANTHER" id="PTHR31161">
    <property type="entry name" value="PROTEIN GRAVITROPIC IN THE LIGHT 1"/>
    <property type="match status" value="1"/>
</dbReference>
<dbReference type="Pfam" id="PF04859">
    <property type="entry name" value="DUF641"/>
    <property type="match status" value="1"/>
</dbReference>
<evidence type="ECO:0000259" key="2">
    <source>
        <dbReference type="Pfam" id="PF04859"/>
    </source>
</evidence>
<feature type="domain" description="DUF641" evidence="2">
    <location>
        <begin position="62"/>
        <end position="182"/>
    </location>
</feature>
<name>A0AAX6ERJ8_IRIPA</name>
<dbReference type="InterPro" id="IPR040225">
    <property type="entry name" value="GIL1-like"/>
</dbReference>
<keyword evidence="1" id="KW-0175">Coiled coil</keyword>
<evidence type="ECO:0000313" key="4">
    <source>
        <dbReference type="EMBL" id="KAJ6806696.1"/>
    </source>
</evidence>
<evidence type="ECO:0000313" key="5">
    <source>
        <dbReference type="Proteomes" id="UP001140949"/>
    </source>
</evidence>
<comment type="caution">
    <text evidence="4">The sequence shown here is derived from an EMBL/GenBank/DDBJ whole genome shotgun (WGS) entry which is preliminary data.</text>
</comment>